<evidence type="ECO:0000256" key="1">
    <source>
        <dbReference type="ARBA" id="ARBA00009437"/>
    </source>
</evidence>
<feature type="domain" description="HTH lysR-type" evidence="5">
    <location>
        <begin position="2"/>
        <end position="59"/>
    </location>
</feature>
<dbReference type="FunFam" id="1.10.10.10:FF:000001">
    <property type="entry name" value="LysR family transcriptional regulator"/>
    <property type="match status" value="1"/>
</dbReference>
<keyword evidence="4" id="KW-0804">Transcription</keyword>
<dbReference type="GO" id="GO:0032993">
    <property type="term" value="C:protein-DNA complex"/>
    <property type="evidence" value="ECO:0007669"/>
    <property type="project" value="TreeGrafter"/>
</dbReference>
<accession>A0A366FHA3</accession>
<reference evidence="6 7" key="1">
    <citation type="submission" date="2018-06" db="EMBL/GenBank/DDBJ databases">
        <title>Genomic Encyclopedia of Type Strains, Phase IV (KMG-IV): sequencing the most valuable type-strain genomes for metagenomic binning, comparative biology and taxonomic classification.</title>
        <authorList>
            <person name="Goeker M."/>
        </authorList>
    </citation>
    <scope>NUCLEOTIDE SEQUENCE [LARGE SCALE GENOMIC DNA]</scope>
    <source>
        <strain evidence="6 7">DSM 24875</strain>
    </source>
</reference>
<dbReference type="Pfam" id="PF00126">
    <property type="entry name" value="HTH_1"/>
    <property type="match status" value="1"/>
</dbReference>
<evidence type="ECO:0000313" key="7">
    <source>
        <dbReference type="Proteomes" id="UP000253529"/>
    </source>
</evidence>
<dbReference type="PROSITE" id="PS50931">
    <property type="entry name" value="HTH_LYSR"/>
    <property type="match status" value="1"/>
</dbReference>
<proteinExistence type="inferred from homology"/>
<dbReference type="InterPro" id="IPR036388">
    <property type="entry name" value="WH-like_DNA-bd_sf"/>
</dbReference>
<sequence length="306" mass="34085">MIELRHLKYFVAVAKELSIGRAAVALNISQPPLTRQIQQLEEDLGAVLFVRSVKGVELTDAGRTLYEEARNILSLVDLASERTRRAAQGRIGRLDVGIFGSGMYDIIPRVLRKFRAAFPEVKIVLHPMTKDAQVEALRQRRINVGFNRLVPRYPDIASRVVMWERLYIVVPESDPLAGRAEVSIAELVDSPFVLFPKVARPNFNDFVASLCQRHGFVPHIAQEVGEATTGVALVASGFGVCIVPESVKYFRADGVVYLPMTESPPTMLDVTCLYCLEDNSPILAEFLGVLEEFRRENDVVGDPHVL</sequence>
<dbReference type="SUPFAM" id="SSF53850">
    <property type="entry name" value="Periplasmic binding protein-like II"/>
    <property type="match status" value="1"/>
</dbReference>
<dbReference type="GO" id="GO:0003677">
    <property type="term" value="F:DNA binding"/>
    <property type="evidence" value="ECO:0007669"/>
    <property type="project" value="UniProtKB-KW"/>
</dbReference>
<dbReference type="Gene3D" id="1.10.10.10">
    <property type="entry name" value="Winged helix-like DNA-binding domain superfamily/Winged helix DNA-binding domain"/>
    <property type="match status" value="1"/>
</dbReference>
<dbReference type="Gene3D" id="3.40.190.10">
    <property type="entry name" value="Periplasmic binding protein-like II"/>
    <property type="match status" value="2"/>
</dbReference>
<dbReference type="AlphaFoldDB" id="A0A366FHA3"/>
<name>A0A366FHA3_9HYPH</name>
<dbReference type="Pfam" id="PF03466">
    <property type="entry name" value="LysR_substrate"/>
    <property type="match status" value="1"/>
</dbReference>
<dbReference type="Proteomes" id="UP000253529">
    <property type="component" value="Unassembled WGS sequence"/>
</dbReference>
<protein>
    <submittedName>
        <fullName evidence="6">DNA-binding transcriptional LysR family regulator</fullName>
    </submittedName>
</protein>
<comment type="similarity">
    <text evidence="1">Belongs to the LysR transcriptional regulatory family.</text>
</comment>
<dbReference type="PANTHER" id="PTHR30346">
    <property type="entry name" value="TRANSCRIPTIONAL DUAL REGULATOR HCAR-RELATED"/>
    <property type="match status" value="1"/>
</dbReference>
<dbReference type="InterPro" id="IPR036390">
    <property type="entry name" value="WH_DNA-bd_sf"/>
</dbReference>
<gene>
    <name evidence="6" type="ORF">DFR50_1104</name>
</gene>
<keyword evidence="3 6" id="KW-0238">DNA-binding</keyword>
<dbReference type="InterPro" id="IPR000847">
    <property type="entry name" value="LysR_HTH_N"/>
</dbReference>
<dbReference type="InterPro" id="IPR005119">
    <property type="entry name" value="LysR_subst-bd"/>
</dbReference>
<keyword evidence="2" id="KW-0805">Transcription regulation</keyword>
<evidence type="ECO:0000259" key="5">
    <source>
        <dbReference type="PROSITE" id="PS50931"/>
    </source>
</evidence>
<dbReference type="EMBL" id="QNRK01000010">
    <property type="protein sequence ID" value="RBP13981.1"/>
    <property type="molecule type" value="Genomic_DNA"/>
</dbReference>
<organism evidence="6 7">
    <name type="scientific">Roseiarcus fermentans</name>
    <dbReference type="NCBI Taxonomy" id="1473586"/>
    <lineage>
        <taxon>Bacteria</taxon>
        <taxon>Pseudomonadati</taxon>
        <taxon>Pseudomonadota</taxon>
        <taxon>Alphaproteobacteria</taxon>
        <taxon>Hyphomicrobiales</taxon>
        <taxon>Roseiarcaceae</taxon>
        <taxon>Roseiarcus</taxon>
    </lineage>
</organism>
<dbReference type="PANTHER" id="PTHR30346:SF28">
    <property type="entry name" value="HTH-TYPE TRANSCRIPTIONAL REGULATOR CYNR"/>
    <property type="match status" value="1"/>
</dbReference>
<dbReference type="SUPFAM" id="SSF46785">
    <property type="entry name" value="Winged helix' DNA-binding domain"/>
    <property type="match status" value="1"/>
</dbReference>
<keyword evidence="7" id="KW-1185">Reference proteome</keyword>
<dbReference type="GO" id="GO:0003700">
    <property type="term" value="F:DNA-binding transcription factor activity"/>
    <property type="evidence" value="ECO:0007669"/>
    <property type="project" value="InterPro"/>
</dbReference>
<evidence type="ECO:0000256" key="2">
    <source>
        <dbReference type="ARBA" id="ARBA00023015"/>
    </source>
</evidence>
<dbReference type="PRINTS" id="PR00039">
    <property type="entry name" value="HTHLYSR"/>
</dbReference>
<evidence type="ECO:0000256" key="4">
    <source>
        <dbReference type="ARBA" id="ARBA00023163"/>
    </source>
</evidence>
<dbReference type="RefSeq" id="WP_210208853.1">
    <property type="nucleotide sequence ID" value="NZ_QNRK01000010.1"/>
</dbReference>
<evidence type="ECO:0000313" key="6">
    <source>
        <dbReference type="EMBL" id="RBP13981.1"/>
    </source>
</evidence>
<evidence type="ECO:0000256" key="3">
    <source>
        <dbReference type="ARBA" id="ARBA00023125"/>
    </source>
</evidence>
<comment type="caution">
    <text evidence="6">The sequence shown here is derived from an EMBL/GenBank/DDBJ whole genome shotgun (WGS) entry which is preliminary data.</text>
</comment>